<evidence type="ECO:0000313" key="3">
    <source>
        <dbReference type="EMBL" id="WAQ93635.1"/>
    </source>
</evidence>
<keyword evidence="4" id="KW-1185">Reference proteome</keyword>
<evidence type="ECO:0000259" key="2">
    <source>
        <dbReference type="PROSITE" id="PS50209"/>
    </source>
</evidence>
<dbReference type="InterPro" id="IPR011029">
    <property type="entry name" value="DEATH-like_dom_sf"/>
</dbReference>
<dbReference type="EMBL" id="CP111012">
    <property type="protein sequence ID" value="WAQ93635.1"/>
    <property type="molecule type" value="Genomic_DNA"/>
</dbReference>
<dbReference type="InterPro" id="IPR001315">
    <property type="entry name" value="CARD"/>
</dbReference>
<accession>A0ABY7DF37</accession>
<feature type="compositionally biased region" description="Basic and acidic residues" evidence="1">
    <location>
        <begin position="23"/>
        <end position="39"/>
    </location>
</feature>
<organism evidence="3 4">
    <name type="scientific">Mya arenaria</name>
    <name type="common">Soft-shell clam</name>
    <dbReference type="NCBI Taxonomy" id="6604"/>
    <lineage>
        <taxon>Eukaryota</taxon>
        <taxon>Metazoa</taxon>
        <taxon>Spiralia</taxon>
        <taxon>Lophotrochozoa</taxon>
        <taxon>Mollusca</taxon>
        <taxon>Bivalvia</taxon>
        <taxon>Autobranchia</taxon>
        <taxon>Heteroconchia</taxon>
        <taxon>Euheterodonta</taxon>
        <taxon>Imparidentia</taxon>
        <taxon>Neoheterodontei</taxon>
        <taxon>Myida</taxon>
        <taxon>Myoidea</taxon>
        <taxon>Myidae</taxon>
        <taxon>Mya</taxon>
    </lineage>
</organism>
<protein>
    <recommendedName>
        <fullName evidence="2">CARD domain-containing protein</fullName>
    </recommendedName>
</protein>
<dbReference type="Gene3D" id="1.10.533.10">
    <property type="entry name" value="Death Domain, Fas"/>
    <property type="match status" value="2"/>
</dbReference>
<dbReference type="Proteomes" id="UP001164746">
    <property type="component" value="Chromosome 1"/>
</dbReference>
<dbReference type="PROSITE" id="PS50209">
    <property type="entry name" value="CARD"/>
    <property type="match status" value="1"/>
</dbReference>
<dbReference type="SUPFAM" id="SSF47986">
    <property type="entry name" value="DEATH domain"/>
    <property type="match status" value="2"/>
</dbReference>
<gene>
    <name evidence="3" type="ORF">MAR_006106</name>
</gene>
<evidence type="ECO:0000313" key="4">
    <source>
        <dbReference type="Proteomes" id="UP001164746"/>
    </source>
</evidence>
<feature type="compositionally biased region" description="Polar residues" evidence="1">
    <location>
        <begin position="1"/>
        <end position="22"/>
    </location>
</feature>
<feature type="domain" description="CARD" evidence="2">
    <location>
        <begin position="182"/>
        <end position="271"/>
    </location>
</feature>
<reference evidence="3" key="1">
    <citation type="submission" date="2022-11" db="EMBL/GenBank/DDBJ databases">
        <title>Centuries of genome instability and evolution in soft-shell clam transmissible cancer (bioRxiv).</title>
        <authorList>
            <person name="Hart S.F.M."/>
            <person name="Yonemitsu M.A."/>
            <person name="Giersch R.M."/>
            <person name="Beal B.F."/>
            <person name="Arriagada G."/>
            <person name="Davis B.W."/>
            <person name="Ostrander E.A."/>
            <person name="Goff S.P."/>
            <person name="Metzger M.J."/>
        </authorList>
    </citation>
    <scope>NUCLEOTIDE SEQUENCE</scope>
    <source>
        <strain evidence="3">MELC-2E11</strain>
        <tissue evidence="3">Siphon/mantle</tissue>
    </source>
</reference>
<evidence type="ECO:0000256" key="1">
    <source>
        <dbReference type="SAM" id="MobiDB-lite"/>
    </source>
</evidence>
<proteinExistence type="predicted"/>
<feature type="compositionally biased region" description="Polar residues" evidence="1">
    <location>
        <begin position="66"/>
        <end position="76"/>
    </location>
</feature>
<name>A0ABY7DF37_MYAAR</name>
<feature type="non-terminal residue" evidence="3">
    <location>
        <position position="1"/>
    </location>
</feature>
<dbReference type="Pfam" id="PF00619">
    <property type="entry name" value="CARD"/>
    <property type="match status" value="1"/>
</dbReference>
<dbReference type="CDD" id="cd01671">
    <property type="entry name" value="CARD"/>
    <property type="match status" value="1"/>
</dbReference>
<sequence length="364" mass="41934">MGTKHSTNSLTKVPEPTTSTQTDKNEDEGISKESHDMRESAYFGSGDMGDDMEGAPFDTPKDTSDENSSADNTMDSGTDECDVEYRGKIIEHYRFLKDNLDADSALDVLAPFFSERDLEDINAIVPRYRKVDKMLQKLCQLPRGSDAFHALKESFETNGSLFILEELQKQVLYPTSSSLTLTTEEKRQNMRKYNKRLMNEIDPNHAHEFFMMRKAISLDKYAEIEDESTPNRKIKQLLEHIDEKLPECYDVLVAYLSEKQQTKTKDLLSRPWAEGTNFKLHITLDEKKQDLEVSKRVVEALNIARIKLEINDELIPLKSCSIKLSSSGSIEIWFKKFRGQVRTFFKKDQLAFITDIIEMVFDHK</sequence>
<feature type="region of interest" description="Disordered" evidence="1">
    <location>
        <begin position="1"/>
        <end position="80"/>
    </location>
</feature>